<dbReference type="AlphaFoldDB" id="A0A1A9GL04"/>
<dbReference type="EMBL" id="CP015079">
    <property type="protein sequence ID" value="ANH38979.1"/>
    <property type="molecule type" value="Genomic_DNA"/>
</dbReference>
<dbReference type="SUPFAM" id="SSF55811">
    <property type="entry name" value="Nudix"/>
    <property type="match status" value="1"/>
</dbReference>
<name>A0A1A9GL04_9ACTN</name>
<dbReference type="InterPro" id="IPR000086">
    <property type="entry name" value="NUDIX_hydrolase_dom"/>
</dbReference>
<dbReference type="PROSITE" id="PS51462">
    <property type="entry name" value="NUDIX"/>
    <property type="match status" value="1"/>
</dbReference>
<dbReference type="RefSeq" id="WP_068110254.1">
    <property type="nucleotide sequence ID" value="NZ_CP015079.1"/>
</dbReference>
<evidence type="ECO:0000313" key="3">
    <source>
        <dbReference type="Proteomes" id="UP000077868"/>
    </source>
</evidence>
<dbReference type="Gene3D" id="3.90.79.10">
    <property type="entry name" value="Nucleoside Triphosphate Pyrophosphohydrolase"/>
    <property type="match status" value="1"/>
</dbReference>
<feature type="domain" description="Nudix hydrolase" evidence="1">
    <location>
        <begin position="4"/>
        <end position="135"/>
    </location>
</feature>
<accession>A0A1A9GL04</accession>
<dbReference type="Proteomes" id="UP000077868">
    <property type="component" value="Chromosome"/>
</dbReference>
<sequence>MPPPHTKNIVAVVLQRRGRTALLRRSDAVSHDNGLWHCVTGFLEPGVSPLEQALAEVLEETGLRVADLVSLDEGPVVELVDAGANTWQVHTFRGETLVKRLAINWEHDAYRWVTRRTAPGFRQVSWLKDVMDAVGAHERLQPAPASRSGAMPEVDWS</sequence>
<organism evidence="2 3">
    <name type="scientific">Nocardioides dokdonensis FR1436</name>
    <dbReference type="NCBI Taxonomy" id="1300347"/>
    <lineage>
        <taxon>Bacteria</taxon>
        <taxon>Bacillati</taxon>
        <taxon>Actinomycetota</taxon>
        <taxon>Actinomycetes</taxon>
        <taxon>Propionibacteriales</taxon>
        <taxon>Nocardioidaceae</taxon>
        <taxon>Nocardioides</taxon>
    </lineage>
</organism>
<dbReference type="Pfam" id="PF00293">
    <property type="entry name" value="NUDIX"/>
    <property type="match status" value="1"/>
</dbReference>
<dbReference type="PATRIC" id="fig|1300347.3.peg.2555"/>
<proteinExistence type="predicted"/>
<dbReference type="STRING" id="1300347.I601_2563"/>
<gene>
    <name evidence="2" type="ORF">I601_2563</name>
</gene>
<dbReference type="KEGG" id="ndk:I601_2563"/>
<keyword evidence="3" id="KW-1185">Reference proteome</keyword>
<dbReference type="InterPro" id="IPR015797">
    <property type="entry name" value="NUDIX_hydrolase-like_dom_sf"/>
</dbReference>
<dbReference type="OrthoDB" id="9153675at2"/>
<evidence type="ECO:0000313" key="2">
    <source>
        <dbReference type="EMBL" id="ANH38979.1"/>
    </source>
</evidence>
<reference evidence="2 3" key="1">
    <citation type="submission" date="2016-03" db="EMBL/GenBank/DDBJ databases">
        <title>Complete genome sequence of a soil Actinobacterium, Nocardioides dokdonensis FR1436.</title>
        <authorList>
            <person name="Kwon S.-K."/>
            <person name="Kim K."/>
            <person name="Kim J.F."/>
        </authorList>
    </citation>
    <scope>NUCLEOTIDE SEQUENCE [LARGE SCALE GENOMIC DNA]</scope>
    <source>
        <strain evidence="2 3">FR1436</strain>
    </source>
</reference>
<evidence type="ECO:0000259" key="1">
    <source>
        <dbReference type="PROSITE" id="PS51462"/>
    </source>
</evidence>
<protein>
    <submittedName>
        <fullName evidence="2">Dihydroneopterin triphosphate pyrophosphatase</fullName>
    </submittedName>
</protein>